<organism evidence="2 3">
    <name type="scientific">Roseateles agri</name>
    <dbReference type="NCBI Taxonomy" id="3098619"/>
    <lineage>
        <taxon>Bacteria</taxon>
        <taxon>Pseudomonadati</taxon>
        <taxon>Pseudomonadota</taxon>
        <taxon>Betaproteobacteria</taxon>
        <taxon>Burkholderiales</taxon>
        <taxon>Sphaerotilaceae</taxon>
        <taxon>Roseateles</taxon>
    </lineage>
</organism>
<comment type="caution">
    <text evidence="2">The sequence shown here is derived from an EMBL/GenBank/DDBJ whole genome shotgun (WGS) entry which is preliminary data.</text>
</comment>
<gene>
    <name evidence="2" type="ORF">SNE35_22440</name>
</gene>
<protein>
    <recommendedName>
        <fullName evidence="4">MFS transporter</fullName>
    </recommendedName>
</protein>
<keyword evidence="1" id="KW-0472">Membrane</keyword>
<keyword evidence="1" id="KW-0812">Transmembrane</keyword>
<feature type="transmembrane region" description="Helical" evidence="1">
    <location>
        <begin position="191"/>
        <end position="210"/>
    </location>
</feature>
<keyword evidence="3" id="KW-1185">Reference proteome</keyword>
<feature type="transmembrane region" description="Helical" evidence="1">
    <location>
        <begin position="138"/>
        <end position="154"/>
    </location>
</feature>
<evidence type="ECO:0008006" key="4">
    <source>
        <dbReference type="Google" id="ProtNLM"/>
    </source>
</evidence>
<feature type="transmembrane region" description="Helical" evidence="1">
    <location>
        <begin position="216"/>
        <end position="236"/>
    </location>
</feature>
<feature type="transmembrane region" description="Helical" evidence="1">
    <location>
        <begin position="79"/>
        <end position="101"/>
    </location>
</feature>
<dbReference type="Proteomes" id="UP001285263">
    <property type="component" value="Unassembled WGS sequence"/>
</dbReference>
<evidence type="ECO:0000313" key="3">
    <source>
        <dbReference type="Proteomes" id="UP001285263"/>
    </source>
</evidence>
<dbReference type="EMBL" id="JAXCLA010000007">
    <property type="protein sequence ID" value="MDY0747282.1"/>
    <property type="molecule type" value="Genomic_DNA"/>
</dbReference>
<reference evidence="2 3" key="1">
    <citation type="submission" date="2023-11" db="EMBL/GenBank/DDBJ databases">
        <title>Paucibacter sp. nov., isolated from fresh soil in Korea.</title>
        <authorList>
            <person name="Le N.T.T."/>
        </authorList>
    </citation>
    <scope>NUCLEOTIDE SEQUENCE [LARGE SCALE GENOMIC DNA]</scope>
    <source>
        <strain evidence="2 3">R3-3</strain>
    </source>
</reference>
<proteinExistence type="predicted"/>
<name>A0ABU5DQG0_9BURK</name>
<accession>A0ABU5DQG0</accession>
<keyword evidence="1" id="KW-1133">Transmembrane helix</keyword>
<dbReference type="RefSeq" id="WP_320425239.1">
    <property type="nucleotide sequence ID" value="NZ_JAXCLA010000007.1"/>
</dbReference>
<sequence>MHPAALRTCGAALLIGCWFSLGELGQVLTPTLAGGLMPIAAWLACIGLLLHFGHQARWFRVGSCMPVVSRIPWRQPRAWPAFCARCAMLPMMATLPLMALWCGGYGLQPWQSLALHLSAMVLPPLAIRRLSRWVDEPACIAAAMALGVVLLLALPGLRGLMALSLCQSVAWGLASFDRGGPTAERGAARRLPWVFALGPALAALALGLAIDIAGPQALVVVQASLSLVACSGFLLGRSC</sequence>
<feature type="transmembrane region" description="Helical" evidence="1">
    <location>
        <begin position="32"/>
        <end position="50"/>
    </location>
</feature>
<evidence type="ECO:0000256" key="1">
    <source>
        <dbReference type="SAM" id="Phobius"/>
    </source>
</evidence>
<evidence type="ECO:0000313" key="2">
    <source>
        <dbReference type="EMBL" id="MDY0747282.1"/>
    </source>
</evidence>